<dbReference type="PANTHER" id="PTHR38564">
    <property type="entry name" value="SI:CH73-250A16.5-RELATED"/>
    <property type="match status" value="1"/>
</dbReference>
<evidence type="ECO:0000313" key="3">
    <source>
        <dbReference type="Proteomes" id="UP000230750"/>
    </source>
</evidence>
<proteinExistence type="predicted"/>
<keyword evidence="3" id="KW-1185">Reference proteome</keyword>
<dbReference type="EMBL" id="MRZV01000099">
    <property type="protein sequence ID" value="PIK58904.1"/>
    <property type="molecule type" value="Genomic_DNA"/>
</dbReference>
<feature type="transmembrane region" description="Helical" evidence="1">
    <location>
        <begin position="21"/>
        <end position="42"/>
    </location>
</feature>
<evidence type="ECO:0000313" key="2">
    <source>
        <dbReference type="EMBL" id="PIK58904.1"/>
    </source>
</evidence>
<keyword evidence="1" id="KW-0472">Membrane</keyword>
<dbReference type="AlphaFoldDB" id="A0A2G8LF71"/>
<evidence type="ECO:0000256" key="1">
    <source>
        <dbReference type="SAM" id="Phobius"/>
    </source>
</evidence>
<organism evidence="2 3">
    <name type="scientific">Stichopus japonicus</name>
    <name type="common">Sea cucumber</name>
    <dbReference type="NCBI Taxonomy" id="307972"/>
    <lineage>
        <taxon>Eukaryota</taxon>
        <taxon>Metazoa</taxon>
        <taxon>Echinodermata</taxon>
        <taxon>Eleutherozoa</taxon>
        <taxon>Echinozoa</taxon>
        <taxon>Holothuroidea</taxon>
        <taxon>Aspidochirotacea</taxon>
        <taxon>Aspidochirotida</taxon>
        <taxon>Stichopodidae</taxon>
        <taxon>Apostichopus</taxon>
    </lineage>
</organism>
<dbReference type="PANTHER" id="PTHR38564:SF2">
    <property type="entry name" value="WU:FC46H12 PRECURSOR"/>
    <property type="match status" value="1"/>
</dbReference>
<accession>A0A2G8LF71</accession>
<dbReference type="OrthoDB" id="5946254at2759"/>
<reference evidence="2 3" key="1">
    <citation type="journal article" date="2017" name="PLoS Biol.">
        <title>The sea cucumber genome provides insights into morphological evolution and visceral regeneration.</title>
        <authorList>
            <person name="Zhang X."/>
            <person name="Sun L."/>
            <person name="Yuan J."/>
            <person name="Sun Y."/>
            <person name="Gao Y."/>
            <person name="Zhang L."/>
            <person name="Li S."/>
            <person name="Dai H."/>
            <person name="Hamel J.F."/>
            <person name="Liu C."/>
            <person name="Yu Y."/>
            <person name="Liu S."/>
            <person name="Lin W."/>
            <person name="Guo K."/>
            <person name="Jin S."/>
            <person name="Xu P."/>
            <person name="Storey K.B."/>
            <person name="Huan P."/>
            <person name="Zhang T."/>
            <person name="Zhou Y."/>
            <person name="Zhang J."/>
            <person name="Lin C."/>
            <person name="Li X."/>
            <person name="Xing L."/>
            <person name="Huo D."/>
            <person name="Sun M."/>
            <person name="Wang L."/>
            <person name="Mercier A."/>
            <person name="Li F."/>
            <person name="Yang H."/>
            <person name="Xiang J."/>
        </authorList>
    </citation>
    <scope>NUCLEOTIDE SEQUENCE [LARGE SCALE GENOMIC DNA]</scope>
    <source>
        <strain evidence="2">Shaxun</strain>
        <tissue evidence="2">Muscle</tissue>
    </source>
</reference>
<sequence>MNTSGHTSQSSRQGYPRLRKIFIMFFKGAFVILPVVLAVLVARECFSYPLHAQCTIEWKFGVSCQNVSDKLQAQIKKWNGKEGCASGGERCLYKLTGVTKEQLTATHTTPNKGYIDDLTFKFTETTGATCSVEGHSTSEVIYAILDYGTNYCNLENLITGSQLDNVTGYTESTSDKVCTQYSSADCDKY</sequence>
<keyword evidence="1" id="KW-0812">Transmembrane</keyword>
<name>A0A2G8LF71_STIJA</name>
<protein>
    <submittedName>
        <fullName evidence="2">Uncharacterized protein</fullName>
    </submittedName>
</protein>
<keyword evidence="1" id="KW-1133">Transmembrane helix</keyword>
<gene>
    <name evidence="2" type="ORF">BSL78_04216</name>
</gene>
<dbReference type="Proteomes" id="UP000230750">
    <property type="component" value="Unassembled WGS sequence"/>
</dbReference>
<comment type="caution">
    <text evidence="2">The sequence shown here is derived from an EMBL/GenBank/DDBJ whole genome shotgun (WGS) entry which is preliminary data.</text>
</comment>